<proteinExistence type="inferred from homology"/>
<accession>A0A3B4T232</accession>
<dbReference type="Ensembl" id="ENSSDUT00000000238.1">
    <property type="protein sequence ID" value="ENSSDUP00000000203.1"/>
    <property type="gene ID" value="ENSSDUG00000000207.1"/>
</dbReference>
<dbReference type="PRINTS" id="PR00263">
    <property type="entry name" value="HBGFFGF"/>
</dbReference>
<dbReference type="SUPFAM" id="SSF50353">
    <property type="entry name" value="Cytokine"/>
    <property type="match status" value="1"/>
</dbReference>
<comment type="similarity">
    <text evidence="1 2">Belongs to the heparin-binding growth factors family.</text>
</comment>
<dbReference type="GeneTree" id="ENSGT00940000158449"/>
<evidence type="ECO:0000256" key="3">
    <source>
        <dbReference type="SAM" id="MobiDB-lite"/>
    </source>
</evidence>
<dbReference type="Proteomes" id="UP000261420">
    <property type="component" value="Unplaced"/>
</dbReference>
<dbReference type="PRINTS" id="PR00262">
    <property type="entry name" value="IL1HBGF"/>
</dbReference>
<dbReference type="InterPro" id="IPR002209">
    <property type="entry name" value="Fibroblast_GF_fam"/>
</dbReference>
<evidence type="ECO:0000313" key="5">
    <source>
        <dbReference type="Proteomes" id="UP000261420"/>
    </source>
</evidence>
<protein>
    <recommendedName>
        <fullName evidence="2">Fibroblast growth factor</fullName>
        <shortName evidence="2">FGF</shortName>
    </recommendedName>
</protein>
<reference evidence="4" key="2">
    <citation type="submission" date="2025-09" db="UniProtKB">
        <authorList>
            <consortium name="Ensembl"/>
        </authorList>
    </citation>
    <scope>IDENTIFICATION</scope>
</reference>
<evidence type="ECO:0000256" key="2">
    <source>
        <dbReference type="RuleBase" id="RU049442"/>
    </source>
</evidence>
<dbReference type="STRING" id="41447.ENSSDUP00000000203"/>
<organism evidence="4 5">
    <name type="scientific">Seriola dumerili</name>
    <name type="common">Greater amberjack</name>
    <name type="synonym">Caranx dumerili</name>
    <dbReference type="NCBI Taxonomy" id="41447"/>
    <lineage>
        <taxon>Eukaryota</taxon>
        <taxon>Metazoa</taxon>
        <taxon>Chordata</taxon>
        <taxon>Craniata</taxon>
        <taxon>Vertebrata</taxon>
        <taxon>Euteleostomi</taxon>
        <taxon>Actinopterygii</taxon>
        <taxon>Neopterygii</taxon>
        <taxon>Teleostei</taxon>
        <taxon>Neoteleostei</taxon>
        <taxon>Acanthomorphata</taxon>
        <taxon>Carangaria</taxon>
        <taxon>Carangiformes</taxon>
        <taxon>Carangidae</taxon>
        <taxon>Seriola</taxon>
    </lineage>
</organism>
<dbReference type="Pfam" id="PF00167">
    <property type="entry name" value="FGF"/>
    <property type="match status" value="1"/>
</dbReference>
<sequence length="198" mass="21952">MCLTMVSLLLPGFLLLLLFCVCHRPVGAKRQEPVASPENDSTRLRGLWKLHMRDSLLKGKGSSPHPIREGPKQQLLYCRVGIGYHLQILPNGSVGGVHKPTEYSWLKMFAIKHGVVGIKGVKSGLYLCMSGQGLAHGVEQFSDNCLLKENLEENHYTTYSSLSHPGIYLALSHKGDLRKGSSVGRHQSCTHFLPRRTP</sequence>
<keyword evidence="5" id="KW-1185">Reference proteome</keyword>
<evidence type="ECO:0000256" key="1">
    <source>
        <dbReference type="ARBA" id="ARBA00007936"/>
    </source>
</evidence>
<dbReference type="AlphaFoldDB" id="A0A3B4T232"/>
<name>A0A3B4T232_SERDU</name>
<keyword evidence="2" id="KW-0732">Signal</keyword>
<dbReference type="InterPro" id="IPR008996">
    <property type="entry name" value="IL1/FGF"/>
</dbReference>
<evidence type="ECO:0000313" key="4">
    <source>
        <dbReference type="Ensembl" id="ENSSDUP00000000203.1"/>
    </source>
</evidence>
<dbReference type="GO" id="GO:0008083">
    <property type="term" value="F:growth factor activity"/>
    <property type="evidence" value="ECO:0007669"/>
    <property type="project" value="InterPro"/>
</dbReference>
<feature type="region of interest" description="Disordered" evidence="3">
    <location>
        <begin position="179"/>
        <end position="198"/>
    </location>
</feature>
<dbReference type="SMART" id="SM00442">
    <property type="entry name" value="FGF"/>
    <property type="match status" value="1"/>
</dbReference>
<dbReference type="PANTHER" id="PTHR11486">
    <property type="entry name" value="FIBROBLAST GROWTH FACTOR"/>
    <property type="match status" value="1"/>
</dbReference>
<feature type="chain" id="PRO_5017100024" description="Fibroblast growth factor" evidence="2">
    <location>
        <begin position="29"/>
        <end position="198"/>
    </location>
</feature>
<reference evidence="4" key="1">
    <citation type="submission" date="2025-08" db="UniProtKB">
        <authorList>
            <consortium name="Ensembl"/>
        </authorList>
    </citation>
    <scope>IDENTIFICATION</scope>
</reference>
<dbReference type="CDD" id="cd23305">
    <property type="entry name" value="beta-trefoil_FGF3-like"/>
    <property type="match status" value="1"/>
</dbReference>
<dbReference type="Gene3D" id="2.80.10.50">
    <property type="match status" value="1"/>
</dbReference>
<feature type="signal peptide" evidence="2">
    <location>
        <begin position="1"/>
        <end position="28"/>
    </location>
</feature>